<keyword evidence="4" id="KW-1185">Reference proteome</keyword>
<feature type="signal peptide" evidence="2">
    <location>
        <begin position="1"/>
        <end position="27"/>
    </location>
</feature>
<accession>A0A919A5C8</accession>
<feature type="compositionally biased region" description="Low complexity" evidence="1">
    <location>
        <begin position="118"/>
        <end position="131"/>
    </location>
</feature>
<evidence type="ECO:0000313" key="3">
    <source>
        <dbReference type="EMBL" id="GHE86075.1"/>
    </source>
</evidence>
<dbReference type="EMBL" id="BNBI01000001">
    <property type="protein sequence ID" value="GHE86075.1"/>
    <property type="molecule type" value="Genomic_DNA"/>
</dbReference>
<proteinExistence type="predicted"/>
<dbReference type="RefSeq" id="WP_190202561.1">
    <property type="nucleotide sequence ID" value="NZ_BNBI01000001.1"/>
</dbReference>
<evidence type="ECO:0008006" key="5">
    <source>
        <dbReference type="Google" id="ProtNLM"/>
    </source>
</evidence>
<sequence>MGSLKATLCAGAALTAVACPAAATAYAADGGGVSVTPAAPAPGGEVTLRVADCAEQTAVAVSAAFDSAVELSLTSTDGALVGSGRVRSRAAAGAHAVTVRCGTAERRGTLTVGDRARPPAQAPASPVAPVDAGGGGTAHLAAAPHEDARANGPGTAQAVTGLVLAGVAAVAVALRSARRSRGTD</sequence>
<keyword evidence="2" id="KW-0732">Signal</keyword>
<protein>
    <recommendedName>
        <fullName evidence="5">Lipoprotein</fullName>
    </recommendedName>
</protein>
<dbReference type="AlphaFoldDB" id="A0A919A5C8"/>
<gene>
    <name evidence="3" type="ORF">GCM10018772_06940</name>
</gene>
<feature type="chain" id="PRO_5037964706" description="Lipoprotein" evidence="2">
    <location>
        <begin position="28"/>
        <end position="184"/>
    </location>
</feature>
<evidence type="ECO:0000256" key="2">
    <source>
        <dbReference type="SAM" id="SignalP"/>
    </source>
</evidence>
<reference evidence="3" key="1">
    <citation type="journal article" date="2014" name="Int. J. Syst. Evol. Microbiol.">
        <title>Complete genome sequence of Corynebacterium casei LMG S-19264T (=DSM 44701T), isolated from a smear-ripened cheese.</title>
        <authorList>
            <consortium name="US DOE Joint Genome Institute (JGI-PGF)"/>
            <person name="Walter F."/>
            <person name="Albersmeier A."/>
            <person name="Kalinowski J."/>
            <person name="Ruckert C."/>
        </authorList>
    </citation>
    <scope>NUCLEOTIDE SEQUENCE</scope>
    <source>
        <strain evidence="3">JCM 4477</strain>
    </source>
</reference>
<comment type="caution">
    <text evidence="3">The sequence shown here is derived from an EMBL/GenBank/DDBJ whole genome shotgun (WGS) entry which is preliminary data.</text>
</comment>
<evidence type="ECO:0000313" key="4">
    <source>
        <dbReference type="Proteomes" id="UP000630718"/>
    </source>
</evidence>
<reference evidence="3" key="2">
    <citation type="submission" date="2020-09" db="EMBL/GenBank/DDBJ databases">
        <authorList>
            <person name="Sun Q."/>
            <person name="Ohkuma M."/>
        </authorList>
    </citation>
    <scope>NUCLEOTIDE SEQUENCE</scope>
    <source>
        <strain evidence="3">JCM 4477</strain>
    </source>
</reference>
<dbReference type="Proteomes" id="UP000630718">
    <property type="component" value="Unassembled WGS sequence"/>
</dbReference>
<evidence type="ECO:0000256" key="1">
    <source>
        <dbReference type="SAM" id="MobiDB-lite"/>
    </source>
</evidence>
<dbReference type="PROSITE" id="PS51257">
    <property type="entry name" value="PROKAR_LIPOPROTEIN"/>
    <property type="match status" value="1"/>
</dbReference>
<organism evidence="3 4">
    <name type="scientific">Streptomyces fumanus</name>
    <dbReference type="NCBI Taxonomy" id="67302"/>
    <lineage>
        <taxon>Bacteria</taxon>
        <taxon>Bacillati</taxon>
        <taxon>Actinomycetota</taxon>
        <taxon>Actinomycetes</taxon>
        <taxon>Kitasatosporales</taxon>
        <taxon>Streptomycetaceae</taxon>
        <taxon>Streptomyces</taxon>
    </lineage>
</organism>
<name>A0A919A5C8_9ACTN</name>
<feature type="region of interest" description="Disordered" evidence="1">
    <location>
        <begin position="113"/>
        <end position="140"/>
    </location>
</feature>